<keyword evidence="2" id="KW-1185">Reference proteome</keyword>
<dbReference type="EMBL" id="CM020620">
    <property type="protein sequence ID" value="KAK1867656.1"/>
    <property type="molecule type" value="Genomic_DNA"/>
</dbReference>
<accession>A0ACC3CCD6</accession>
<name>A0ACC3CCD6_PYRYE</name>
<comment type="caution">
    <text evidence="1">The sequence shown here is derived from an EMBL/GenBank/DDBJ whole genome shotgun (WGS) entry which is preliminary data.</text>
</comment>
<dbReference type="Proteomes" id="UP000798662">
    <property type="component" value="Chromosome 3"/>
</dbReference>
<proteinExistence type="predicted"/>
<evidence type="ECO:0000313" key="2">
    <source>
        <dbReference type="Proteomes" id="UP000798662"/>
    </source>
</evidence>
<organism evidence="1 2">
    <name type="scientific">Pyropia yezoensis</name>
    <name type="common">Susabi-nori</name>
    <name type="synonym">Porphyra yezoensis</name>
    <dbReference type="NCBI Taxonomy" id="2788"/>
    <lineage>
        <taxon>Eukaryota</taxon>
        <taxon>Rhodophyta</taxon>
        <taxon>Bangiophyceae</taxon>
        <taxon>Bangiales</taxon>
        <taxon>Bangiaceae</taxon>
        <taxon>Pyropia</taxon>
    </lineage>
</organism>
<protein>
    <submittedName>
        <fullName evidence="1">Uncharacterized protein</fullName>
    </submittedName>
</protein>
<evidence type="ECO:0000313" key="1">
    <source>
        <dbReference type="EMBL" id="KAK1867656.1"/>
    </source>
</evidence>
<gene>
    <name evidence="1" type="ORF">I4F81_010161</name>
</gene>
<reference evidence="1" key="1">
    <citation type="submission" date="2019-11" db="EMBL/GenBank/DDBJ databases">
        <title>Nori genome reveals adaptations in red seaweeds to the harsh intertidal environment.</title>
        <authorList>
            <person name="Wang D."/>
            <person name="Mao Y."/>
        </authorList>
    </citation>
    <scope>NUCLEOTIDE SEQUENCE</scope>
    <source>
        <tissue evidence="1">Gametophyte</tissue>
    </source>
</reference>
<sequence>MAGQGGPLSPGVAAAGGTSLPSVGTVLRKFFGRLRRDARFYVGRRPVVTAVAAVGATVLLLTLFGRRVLDGDGAAGGAHGVVRFAPRGDVAATCVCVDGVSSLGRWERSLVSADVVFRGHPVLPPPPDLPADQVELTVEQLYRGPERLVERPLRLRRADVHGCGAAATAGAAPGEPWLVIAGAATGVAGRSAGELSAAACGAVLLAPWRSLPEDALRVVAEEGDHGDAWWRNRRQWHPTPRTLAVAPATVVRSDDATSVGTRAPAADAPVEEWWLRQGLTVVAACQDRSDALVEALSSWLAADGVDEVVLLDWSSSHPIAGHLAETAPELVADPRLLLARVAGQHRGWVLSRAYNVAARLATRGTILKVDCDTVLGAGFVAAHPLTGRDFFAGDWRSLAAPTVDERLHMNGMLLVRRADFAYINGYDERIVTYGWDDSDIVTRLSAFRTPKAMDYRQARHVSHAASRRTGRQGAHTLLPPDNPLAAAVEIQRNRLLLKPPRLAPWGASSRGVVYNVRSMVLAAPRGANATIAGGRAPPPRGGDQKTSPGNLYYLLRVANEVPSAADLVSEADGVDASKRAIRIILKNRRGVPAYHKDLPLDFFLGLAARYASPVSAESAFARVDVIPGGGGGGSGSGVGPAIAAEPTSGCAARLLTLAALRAATSPALPSFFGAGAGGRGLRGAVHGGVASATLGRLSASFRHRRDGPGGGTAALAVRTGRGGRGAALAGGGALVAPPPGAAGWHARMLWRHPDAGCGCRFSDLFAPVDTELFETAGDAIPTGAGTDAPPAAVAAASTIGPSAPAAASAPTTRTRVVSASLREALSSTTSALANVTAGTPLGATIATAVITCGVDIPAGAPWGDDDAAYVAAIRHQLRSLVPVAALRSAVVTGALSRAGATDAAAVDEADAAATSAEEQLTLDVWSRTRGGIQSSQDGRISRGLRAAVASVREGKEASAVAALLAGCPRQESGPADGHSYGELFEQLPELAVIVAALRLSGSRCLALPR</sequence>